<evidence type="ECO:0000313" key="2">
    <source>
        <dbReference type="EMBL" id="GBM44293.1"/>
    </source>
</evidence>
<dbReference type="Proteomes" id="UP000499080">
    <property type="component" value="Unassembled WGS sequence"/>
</dbReference>
<organism evidence="2 3">
    <name type="scientific">Araneus ventricosus</name>
    <name type="common">Orbweaver spider</name>
    <name type="synonym">Epeira ventricosa</name>
    <dbReference type="NCBI Taxonomy" id="182803"/>
    <lineage>
        <taxon>Eukaryota</taxon>
        <taxon>Metazoa</taxon>
        <taxon>Ecdysozoa</taxon>
        <taxon>Arthropoda</taxon>
        <taxon>Chelicerata</taxon>
        <taxon>Arachnida</taxon>
        <taxon>Araneae</taxon>
        <taxon>Araneomorphae</taxon>
        <taxon>Entelegynae</taxon>
        <taxon>Araneoidea</taxon>
        <taxon>Araneidae</taxon>
        <taxon>Araneus</taxon>
    </lineage>
</organism>
<keyword evidence="3" id="KW-1185">Reference proteome</keyword>
<protein>
    <recommendedName>
        <fullName evidence="4">DUF19 domain-containing protein</fullName>
    </recommendedName>
</protein>
<name>A0A4Y2FSS3_ARAVE</name>
<evidence type="ECO:0008006" key="4">
    <source>
        <dbReference type="Google" id="ProtNLM"/>
    </source>
</evidence>
<accession>A0A4Y2FSS3</accession>
<sequence length="174" mass="20411">MESKLSIAVLCFLGLFVVVQGLLLEPKILSKYEKCWTYANCLSSGKDLQTINECSKILRPEEIEPFFQSIHYHYKYERRNLHDATEEYCKIDDAKKPDAYAKSLNGVQACMNIRYSCSRTTDYVDLIDWQVFNVTPPTVLRQISSHELLKMIHRMCQWTAATLIYFLRKQLREL</sequence>
<feature type="signal peptide" evidence="1">
    <location>
        <begin position="1"/>
        <end position="21"/>
    </location>
</feature>
<evidence type="ECO:0000256" key="1">
    <source>
        <dbReference type="SAM" id="SignalP"/>
    </source>
</evidence>
<reference evidence="2 3" key="1">
    <citation type="journal article" date="2019" name="Sci. Rep.">
        <title>Orb-weaving spider Araneus ventricosus genome elucidates the spidroin gene catalogue.</title>
        <authorList>
            <person name="Kono N."/>
            <person name="Nakamura H."/>
            <person name="Ohtoshi R."/>
            <person name="Moran D.A.P."/>
            <person name="Shinohara A."/>
            <person name="Yoshida Y."/>
            <person name="Fujiwara M."/>
            <person name="Mori M."/>
            <person name="Tomita M."/>
            <person name="Arakawa K."/>
        </authorList>
    </citation>
    <scope>NUCLEOTIDE SEQUENCE [LARGE SCALE GENOMIC DNA]</scope>
</reference>
<proteinExistence type="predicted"/>
<comment type="caution">
    <text evidence="2">The sequence shown here is derived from an EMBL/GenBank/DDBJ whole genome shotgun (WGS) entry which is preliminary data.</text>
</comment>
<dbReference type="EMBL" id="BGPR01001059">
    <property type="protein sequence ID" value="GBM44293.1"/>
    <property type="molecule type" value="Genomic_DNA"/>
</dbReference>
<keyword evidence="1" id="KW-0732">Signal</keyword>
<feature type="chain" id="PRO_5021265385" description="DUF19 domain-containing protein" evidence="1">
    <location>
        <begin position="22"/>
        <end position="174"/>
    </location>
</feature>
<gene>
    <name evidence="2" type="ORF">AVEN_23346_1</name>
</gene>
<dbReference type="AlphaFoldDB" id="A0A4Y2FSS3"/>
<evidence type="ECO:0000313" key="3">
    <source>
        <dbReference type="Proteomes" id="UP000499080"/>
    </source>
</evidence>